<dbReference type="Pfam" id="PF13185">
    <property type="entry name" value="GAF_2"/>
    <property type="match status" value="2"/>
</dbReference>
<organism evidence="15 16">
    <name type="scientific">Tepidiforma thermophila (strain KCTC 52669 / CGMCC 1.13589 / G233)</name>
    <dbReference type="NCBI Taxonomy" id="2761530"/>
    <lineage>
        <taxon>Bacteria</taxon>
        <taxon>Bacillati</taxon>
        <taxon>Chloroflexota</taxon>
        <taxon>Tepidiformia</taxon>
        <taxon>Tepidiformales</taxon>
        <taxon>Tepidiformaceae</taxon>
        <taxon>Tepidiforma</taxon>
    </lineage>
</organism>
<dbReference type="Pfam" id="PF01590">
    <property type="entry name" value="GAF"/>
    <property type="match status" value="2"/>
</dbReference>
<dbReference type="CDD" id="cd00130">
    <property type="entry name" value="PAS"/>
    <property type="match status" value="1"/>
</dbReference>
<dbReference type="SMART" id="SM00448">
    <property type="entry name" value="REC"/>
    <property type="match status" value="1"/>
</dbReference>
<dbReference type="InterPro" id="IPR003018">
    <property type="entry name" value="GAF"/>
</dbReference>
<dbReference type="Pfam" id="PF02518">
    <property type="entry name" value="HATPase_c"/>
    <property type="match status" value="1"/>
</dbReference>
<evidence type="ECO:0000313" key="16">
    <source>
        <dbReference type="Proteomes" id="UP000223071"/>
    </source>
</evidence>
<dbReference type="Gene3D" id="1.10.287.130">
    <property type="match status" value="1"/>
</dbReference>
<dbReference type="NCBIfam" id="TIGR00229">
    <property type="entry name" value="sensory_box"/>
    <property type="match status" value="1"/>
</dbReference>
<dbReference type="SUPFAM" id="SSF55785">
    <property type="entry name" value="PYP-like sensor domain (PAS domain)"/>
    <property type="match status" value="1"/>
</dbReference>
<feature type="compositionally biased region" description="Low complexity" evidence="10">
    <location>
        <begin position="7"/>
        <end position="24"/>
    </location>
</feature>
<dbReference type="Gene3D" id="3.30.565.10">
    <property type="entry name" value="Histidine kinase-like ATPase, C-terminal domain"/>
    <property type="match status" value="1"/>
</dbReference>
<dbReference type="InterPro" id="IPR003661">
    <property type="entry name" value="HisK_dim/P_dom"/>
</dbReference>
<keyword evidence="5" id="KW-0547">Nucleotide-binding</keyword>
<dbReference type="GO" id="GO:0000155">
    <property type="term" value="F:phosphorelay sensor kinase activity"/>
    <property type="evidence" value="ECO:0007669"/>
    <property type="project" value="InterPro"/>
</dbReference>
<name>A0A2A9HEQ1_TEPT2</name>
<dbReference type="SMART" id="SM00065">
    <property type="entry name" value="GAF"/>
    <property type="match status" value="5"/>
</dbReference>
<dbReference type="PROSITE" id="PS50113">
    <property type="entry name" value="PAC"/>
    <property type="match status" value="1"/>
</dbReference>
<feature type="domain" description="PAC" evidence="14">
    <location>
        <begin position="1115"/>
        <end position="1165"/>
    </location>
</feature>
<dbReference type="PROSITE" id="PS50109">
    <property type="entry name" value="HIS_KIN"/>
    <property type="match status" value="1"/>
</dbReference>
<dbReference type="InterPro" id="IPR003594">
    <property type="entry name" value="HATPase_dom"/>
</dbReference>
<evidence type="ECO:0000259" key="14">
    <source>
        <dbReference type="PROSITE" id="PS50113"/>
    </source>
</evidence>
<keyword evidence="6" id="KW-0418">Kinase</keyword>
<dbReference type="PANTHER" id="PTHR43065:SF46">
    <property type="entry name" value="C4-DICARBOXYLATE TRANSPORT SENSOR PROTEIN DCTB"/>
    <property type="match status" value="1"/>
</dbReference>
<dbReference type="InterPro" id="IPR000014">
    <property type="entry name" value="PAS"/>
</dbReference>
<dbReference type="SMART" id="SM00387">
    <property type="entry name" value="HATPase_c"/>
    <property type="match status" value="1"/>
</dbReference>
<dbReference type="EMBL" id="PDJQ01000001">
    <property type="protein sequence ID" value="PFG73495.1"/>
    <property type="molecule type" value="Genomic_DNA"/>
</dbReference>
<dbReference type="SUPFAM" id="SSF52172">
    <property type="entry name" value="CheY-like"/>
    <property type="match status" value="1"/>
</dbReference>
<evidence type="ECO:0000256" key="3">
    <source>
        <dbReference type="ARBA" id="ARBA00022553"/>
    </source>
</evidence>
<sequence>MGEHLPADPGMAAGAPGTTALPGMTRATANTGEVEEVAARFAEAAARELGADCVYVAVSRRGRRAFWWPLEGPLSPGGWPFDHRRSDRAFVEAVEREGAAVIADTLELPNPTPGQRAAIAAGVRSTVRLPLTDERGRAVGFVLAGSLRPGAFSGEHLGRLAQLAAAAMAELRPRLLLERLEFEREVRAAEADLLATIAAAEDEASLLEGVAAGVRAATGADAVFVLVEGGPGGERTVRSAPAGMLTPGLWEAAIAAATDRRNRRLTEERPGETWVRESLDEPDLMPAEAFAREALGMGSLAAAVRSRRWGGLGLAVVALRREPSAWCSTERSFLARVARVVELGVERLRRGELAVAHAVALEQHAGMLSVAAELLETLWEARELGPACQAIAERLRDYFGADHVAVGTVDLERRRRELLGLSSAVMRASDLQPELTDADVAAYREALAHRDEPAGDIFATLPPNPGTAIGRERGLLSGMRVPFRLTDGTVGLVTVGSRRAHRYTRADEERLMELARTLAVAIDRVRLLGRLAEQSELLEAKTRVLLALTPAASMRDAGDVFVREVRRIFGASHAVVLTTGPGGQPRLSAASDHFSAGELAELERAVREEPDAWRGLVVGGPVLVEDARAGALDRATQMLAEHGLRSVMRAPIRDGAGAVRGIATVAAAAPRAWDGEDLAQFGELAATLGTVLERAYLIASAHEQAQRARAVLDLLGALGAHDRLEEMAAQVAGALRAMYGADQCAIGVVEGSSVRVAGADPEGAGWRAGDVLTAEEVFDAWPPAGPVVHVFDDLAAAPGLTATAAAALEAGIRSSMRVAVRDGDSVCGVVTLGARQPGRFGRAEAEQLAQAVQPLALAIRHFRSREEQARRTARLEATTRILARLNAGGTAERVAQRFLADCRALFGAAFGAVFLVEPGQAVARRLAVDAGIALPAEAFADELPVGRLRGAGSAGRAAPEFAADARDEAPLHAGHRALLEAGLCSVIRAPLVVHDAVRGLVELWGEGTGRFGAEDAELLATLAGPLALALEKASALESLAESELKYRSLVAQAEEMILTVDAASRRILDANPFAARVLGYAQRELQSLRLDDISMADEAELGAFMARIHADGEVHLADVRYRKRDGSPLDVEVVASLVAYGGREAVLVLARDVSERKALLAQLMQSQKMESLGTMAGAVAHDFNNLLTTILGFAGLLKRSRNLDSDERENVALIEEAARKAADLTGRLLSFARGGLVRFGRVDLLTVIEDTVQLVAPAISSRIAVDVELPETPLIIEGDSGQLQQALTNIVLNARDVMPEGGRIAIRAGATGPLAWVEIADTGPGMTDEVRMRIFEPFYTTKPPGSGTGLGMAITYGIVQGHHGDITVDSEPGRGTTFTLSFPLAPGGADATGDVFSAGEGNLVLVVDDDPMVRRALAATLGELGYNVVEAPGGATAVEIVRARPDRFAAVLLDLVMPGMTGSETFRALTAIRPDLPVVVCTGYAADAHIDTDVKRRIAGLIQKPFTAERLARALEAAGARPRRR</sequence>
<keyword evidence="8" id="KW-0902">Two-component regulatory system</keyword>
<feature type="modified residue" description="4-aspartylphosphate" evidence="9">
    <location>
        <position position="1454"/>
    </location>
</feature>
<keyword evidence="4" id="KW-0808">Transferase</keyword>
<dbReference type="SUPFAM" id="SSF55874">
    <property type="entry name" value="ATPase domain of HSP90 chaperone/DNA topoisomerase II/histidine kinase"/>
    <property type="match status" value="1"/>
</dbReference>
<evidence type="ECO:0000256" key="9">
    <source>
        <dbReference type="PROSITE-ProRule" id="PRU00169"/>
    </source>
</evidence>
<dbReference type="InterPro" id="IPR001789">
    <property type="entry name" value="Sig_transdc_resp-reg_receiver"/>
</dbReference>
<evidence type="ECO:0000256" key="7">
    <source>
        <dbReference type="ARBA" id="ARBA00022840"/>
    </source>
</evidence>
<dbReference type="Proteomes" id="UP000223071">
    <property type="component" value="Unassembled WGS sequence"/>
</dbReference>
<gene>
    <name evidence="15" type="ORF">A9A59_0693</name>
</gene>
<dbReference type="InterPro" id="IPR005467">
    <property type="entry name" value="His_kinase_dom"/>
</dbReference>
<dbReference type="PROSITE" id="PS50110">
    <property type="entry name" value="RESPONSE_REGULATORY"/>
    <property type="match status" value="1"/>
</dbReference>
<dbReference type="PROSITE" id="PS50112">
    <property type="entry name" value="PAS"/>
    <property type="match status" value="1"/>
</dbReference>
<dbReference type="PRINTS" id="PR00344">
    <property type="entry name" value="BCTRLSENSOR"/>
</dbReference>
<dbReference type="Gene3D" id="3.30.450.40">
    <property type="match status" value="5"/>
</dbReference>
<evidence type="ECO:0000256" key="1">
    <source>
        <dbReference type="ARBA" id="ARBA00000085"/>
    </source>
</evidence>
<dbReference type="InterPro" id="IPR036097">
    <property type="entry name" value="HisK_dim/P_sf"/>
</dbReference>
<keyword evidence="3 9" id="KW-0597">Phosphoprotein</keyword>
<reference evidence="15 16" key="1">
    <citation type="submission" date="2017-09" db="EMBL/GenBank/DDBJ databases">
        <title>Sequencing the genomes of two abundant thermophiles in Great Basin hot springs: Thermocrinis jamiesonii and novel Chloroflexi Thermoflexus hugenholtzii.</title>
        <authorList>
            <person name="Hedlund B."/>
        </authorList>
    </citation>
    <scope>NUCLEOTIDE SEQUENCE [LARGE SCALE GENOMIC DNA]</scope>
    <source>
        <strain evidence="15 16">G233</strain>
    </source>
</reference>
<dbReference type="PANTHER" id="PTHR43065">
    <property type="entry name" value="SENSOR HISTIDINE KINASE"/>
    <property type="match status" value="1"/>
</dbReference>
<evidence type="ECO:0000256" key="10">
    <source>
        <dbReference type="SAM" id="MobiDB-lite"/>
    </source>
</evidence>
<comment type="caution">
    <text evidence="15">The sequence shown here is derived from an EMBL/GenBank/DDBJ whole genome shotgun (WGS) entry which is preliminary data.</text>
</comment>
<dbReference type="InterPro" id="IPR036890">
    <property type="entry name" value="HATPase_C_sf"/>
</dbReference>
<dbReference type="Gene3D" id="3.30.450.20">
    <property type="entry name" value="PAS domain"/>
    <property type="match status" value="1"/>
</dbReference>
<feature type="region of interest" description="Disordered" evidence="10">
    <location>
        <begin position="1"/>
        <end position="25"/>
    </location>
</feature>
<evidence type="ECO:0000256" key="4">
    <source>
        <dbReference type="ARBA" id="ARBA00022679"/>
    </source>
</evidence>
<dbReference type="SUPFAM" id="SSF47384">
    <property type="entry name" value="Homodimeric domain of signal transducing histidine kinase"/>
    <property type="match status" value="1"/>
</dbReference>
<dbReference type="Pfam" id="PF00512">
    <property type="entry name" value="HisKA"/>
    <property type="match status" value="1"/>
</dbReference>
<dbReference type="Pfam" id="PF00989">
    <property type="entry name" value="PAS"/>
    <property type="match status" value="1"/>
</dbReference>
<protein>
    <recommendedName>
        <fullName evidence="2">histidine kinase</fullName>
        <ecNumber evidence="2">2.7.13.3</ecNumber>
    </recommendedName>
</protein>
<evidence type="ECO:0000256" key="2">
    <source>
        <dbReference type="ARBA" id="ARBA00012438"/>
    </source>
</evidence>
<dbReference type="InterPro" id="IPR035965">
    <property type="entry name" value="PAS-like_dom_sf"/>
</dbReference>
<dbReference type="Pfam" id="PF00072">
    <property type="entry name" value="Response_reg"/>
    <property type="match status" value="1"/>
</dbReference>
<evidence type="ECO:0000259" key="13">
    <source>
        <dbReference type="PROSITE" id="PS50112"/>
    </source>
</evidence>
<dbReference type="InterPro" id="IPR011006">
    <property type="entry name" value="CheY-like_superfamily"/>
</dbReference>
<dbReference type="InterPro" id="IPR029016">
    <property type="entry name" value="GAF-like_dom_sf"/>
</dbReference>
<dbReference type="SMART" id="SM00388">
    <property type="entry name" value="HisKA"/>
    <property type="match status" value="1"/>
</dbReference>
<dbReference type="InterPro" id="IPR001610">
    <property type="entry name" value="PAC"/>
</dbReference>
<dbReference type="GO" id="GO:0005524">
    <property type="term" value="F:ATP binding"/>
    <property type="evidence" value="ECO:0007669"/>
    <property type="project" value="UniProtKB-KW"/>
</dbReference>
<evidence type="ECO:0000313" key="15">
    <source>
        <dbReference type="EMBL" id="PFG73495.1"/>
    </source>
</evidence>
<dbReference type="SMART" id="SM00086">
    <property type="entry name" value="PAC"/>
    <property type="match status" value="1"/>
</dbReference>
<dbReference type="EC" id="2.7.13.3" evidence="2"/>
<keyword evidence="7" id="KW-0067">ATP-binding</keyword>
<feature type="domain" description="Response regulatory" evidence="12">
    <location>
        <begin position="1403"/>
        <end position="1519"/>
    </location>
</feature>
<feature type="domain" description="Histidine kinase" evidence="11">
    <location>
        <begin position="1178"/>
        <end position="1386"/>
    </location>
</feature>
<dbReference type="InterPro" id="IPR000700">
    <property type="entry name" value="PAS-assoc_C"/>
</dbReference>
<evidence type="ECO:0000256" key="5">
    <source>
        <dbReference type="ARBA" id="ARBA00022741"/>
    </source>
</evidence>
<accession>A0A2A9HEQ1</accession>
<evidence type="ECO:0000256" key="6">
    <source>
        <dbReference type="ARBA" id="ARBA00022777"/>
    </source>
</evidence>
<evidence type="ECO:0000259" key="11">
    <source>
        <dbReference type="PROSITE" id="PS50109"/>
    </source>
</evidence>
<comment type="catalytic activity">
    <reaction evidence="1">
        <text>ATP + protein L-histidine = ADP + protein N-phospho-L-histidine.</text>
        <dbReference type="EC" id="2.7.13.3"/>
    </reaction>
</comment>
<keyword evidence="16" id="KW-1185">Reference proteome</keyword>
<proteinExistence type="predicted"/>
<dbReference type="Gene3D" id="3.40.50.2300">
    <property type="match status" value="1"/>
</dbReference>
<evidence type="ECO:0000259" key="12">
    <source>
        <dbReference type="PROSITE" id="PS50110"/>
    </source>
</evidence>
<dbReference type="InterPro" id="IPR013767">
    <property type="entry name" value="PAS_fold"/>
</dbReference>
<feature type="domain" description="PAS" evidence="13">
    <location>
        <begin position="1042"/>
        <end position="1085"/>
    </location>
</feature>
<evidence type="ECO:0000256" key="8">
    <source>
        <dbReference type="ARBA" id="ARBA00023012"/>
    </source>
</evidence>
<dbReference type="InterPro" id="IPR004358">
    <property type="entry name" value="Sig_transdc_His_kin-like_C"/>
</dbReference>
<dbReference type="SUPFAM" id="SSF55781">
    <property type="entry name" value="GAF domain-like"/>
    <property type="match status" value="5"/>
</dbReference>
<dbReference type="CDD" id="cd00082">
    <property type="entry name" value="HisKA"/>
    <property type="match status" value="1"/>
</dbReference>